<dbReference type="EMBL" id="VEVO01000003">
    <property type="protein sequence ID" value="KAF0044449.1"/>
    <property type="molecule type" value="Genomic_DNA"/>
</dbReference>
<dbReference type="InterPro" id="IPR050410">
    <property type="entry name" value="CCR4/nocturin_mRNA_transcr"/>
</dbReference>
<feature type="domain" description="Endonuclease/exonuclease/phosphatase" evidence="2">
    <location>
        <begin position="362"/>
        <end position="608"/>
    </location>
</feature>
<dbReference type="InterPro" id="IPR036691">
    <property type="entry name" value="Endo/exonu/phosph_ase_sf"/>
</dbReference>
<dbReference type="PANTHER" id="PTHR12121">
    <property type="entry name" value="CARBON CATABOLITE REPRESSOR PROTEIN 4"/>
    <property type="match status" value="1"/>
</dbReference>
<evidence type="ECO:0000313" key="4">
    <source>
        <dbReference type="Proteomes" id="UP000438429"/>
    </source>
</evidence>
<dbReference type="GO" id="GO:0000175">
    <property type="term" value="F:3'-5'-RNA exonuclease activity"/>
    <property type="evidence" value="ECO:0007669"/>
    <property type="project" value="TreeGrafter"/>
</dbReference>
<feature type="compositionally biased region" description="Basic and acidic residues" evidence="1">
    <location>
        <begin position="92"/>
        <end position="108"/>
    </location>
</feature>
<dbReference type="Pfam" id="PF03372">
    <property type="entry name" value="Exo_endo_phos"/>
    <property type="match status" value="1"/>
</dbReference>
<dbReference type="InterPro" id="IPR005135">
    <property type="entry name" value="Endo/exonuclease/phosphatase"/>
</dbReference>
<dbReference type="AlphaFoldDB" id="A0A6A4THX0"/>
<reference evidence="3 4" key="1">
    <citation type="submission" date="2019-06" db="EMBL/GenBank/DDBJ databases">
        <title>Draft genomes of female and male turbot (Scophthalmus maximus).</title>
        <authorList>
            <person name="Xu H."/>
            <person name="Xu X.-W."/>
            <person name="Shao C."/>
            <person name="Chen S."/>
        </authorList>
    </citation>
    <scope>NUCLEOTIDE SEQUENCE [LARGE SCALE GENOMIC DNA]</scope>
    <source>
        <strain evidence="3">Ysfricsl-2016a</strain>
        <tissue evidence="3">Blood</tissue>
    </source>
</reference>
<accession>A0A6A4THX0</accession>
<organism evidence="3 4">
    <name type="scientific">Scophthalmus maximus</name>
    <name type="common">Turbot</name>
    <name type="synonym">Psetta maxima</name>
    <dbReference type="NCBI Taxonomy" id="52904"/>
    <lineage>
        <taxon>Eukaryota</taxon>
        <taxon>Metazoa</taxon>
        <taxon>Chordata</taxon>
        <taxon>Craniata</taxon>
        <taxon>Vertebrata</taxon>
        <taxon>Euteleostomi</taxon>
        <taxon>Actinopterygii</taxon>
        <taxon>Neopterygii</taxon>
        <taxon>Teleostei</taxon>
        <taxon>Neoteleostei</taxon>
        <taxon>Acanthomorphata</taxon>
        <taxon>Carangaria</taxon>
        <taxon>Pleuronectiformes</taxon>
        <taxon>Pleuronectoidei</taxon>
        <taxon>Scophthalmidae</taxon>
        <taxon>Scophthalmus</taxon>
    </lineage>
</organism>
<dbReference type="PANTHER" id="PTHR12121:SF28">
    <property type="entry name" value="PROTEIN ANGEL HOMOLOG 1"/>
    <property type="match status" value="1"/>
</dbReference>
<dbReference type="Gene3D" id="3.60.10.10">
    <property type="entry name" value="Endonuclease/exonuclease/phosphatase"/>
    <property type="match status" value="1"/>
</dbReference>
<evidence type="ECO:0000259" key="2">
    <source>
        <dbReference type="Pfam" id="PF03372"/>
    </source>
</evidence>
<proteinExistence type="predicted"/>
<feature type="region of interest" description="Disordered" evidence="1">
    <location>
        <begin position="83"/>
        <end position="129"/>
    </location>
</feature>
<comment type="caution">
    <text evidence="3">The sequence shown here is derived from an EMBL/GenBank/DDBJ whole genome shotgun (WGS) entry which is preliminary data.</text>
</comment>
<dbReference type="SUPFAM" id="SSF56219">
    <property type="entry name" value="DNase I-like"/>
    <property type="match status" value="1"/>
</dbReference>
<protein>
    <recommendedName>
        <fullName evidence="2">Endonuclease/exonuclease/phosphatase domain-containing protein</fullName>
    </recommendedName>
</protein>
<evidence type="ECO:0000313" key="3">
    <source>
        <dbReference type="EMBL" id="KAF0044449.1"/>
    </source>
</evidence>
<name>A0A6A4THX0_SCOMX</name>
<dbReference type="Proteomes" id="UP000438429">
    <property type="component" value="Unassembled WGS sequence"/>
</dbReference>
<gene>
    <name evidence="3" type="ORF">F2P81_003607</name>
</gene>
<evidence type="ECO:0000256" key="1">
    <source>
        <dbReference type="SAM" id="MobiDB-lite"/>
    </source>
</evidence>
<sequence>MTSDLSVPTLGVRMRGSQSSNMIGSLLFYALYPLSRYLTAGRRSEASKKGLPPAVVNGTAVWDGGAVTTRRFSQSQTTLLDQWLSPGGATEGEAKERMKEQSSEKEDTGIGTGEEQPGAALHQGTESDPVKLREMQQDKMEDANEEEDNCEVLHQKQNTEDVTISPTVDVSPEEALGEQLKCLQTDDGPEESACPLQRQIQMHTLDESVIPAVDDIKKNTRHVQTPLRVEESVTPSDTVNQMPECWDEYCIPPTANEMHDGASSPQLMFVSPLANTQTHLRLSDQHDEQVGWHFPAGPGLAEEVQCLLWQFPAASYYPPTEPTEPFEVMWRVWQEVDESAPVAEPALIPFPYAKASMDFTVMSYNILAQDLLEANQELYVHCPLEVLDWSFRCNLLFEEIMKWAPDILCLQEVQENHYHEQLYPVLCQMGYTCVYKRRTGTKTDGCAICYRSGCFSEVSVSPLEFYRPDSELLNRHNVGIVLLLRPVVTHGSETHARGPLLCVANTHLLFNPRRGEVKLAQLAMMLAEIDSVVKSCKAKGERCNVVFCGDFNSVPHMPLYHLITTGELHYQGLPAWMISGQEDLSYKTHCFRLFAPLWSSSLGITDNCQYRTVNDMFESRSQKSADGDYASEGLKLIGSLALLSEDVLWSLSGLPSHMFPSDHLSLVARFQVDLTAA</sequence>